<name>A0A8S2I7U8_9BILA</name>
<dbReference type="InterPro" id="IPR001190">
    <property type="entry name" value="SRCR"/>
</dbReference>
<keyword evidence="1 2" id="KW-1015">Disulfide bond</keyword>
<comment type="caution">
    <text evidence="2">Lacks conserved residue(s) required for the propagation of feature annotation.</text>
</comment>
<evidence type="ECO:0000313" key="5">
    <source>
        <dbReference type="EMBL" id="CAF3720536.1"/>
    </source>
</evidence>
<accession>A0A8S2I7U8</accession>
<dbReference type="Gene3D" id="3.10.250.10">
    <property type="entry name" value="SRCR-like domain"/>
    <property type="match status" value="1"/>
</dbReference>
<comment type="caution">
    <text evidence="5">The sequence shown here is derived from an EMBL/GenBank/DDBJ whole genome shotgun (WGS) entry which is preliminary data.</text>
</comment>
<reference evidence="5" key="1">
    <citation type="submission" date="2021-02" db="EMBL/GenBank/DDBJ databases">
        <authorList>
            <person name="Nowell W R."/>
        </authorList>
    </citation>
    <scope>NUCLEOTIDE SEQUENCE</scope>
</reference>
<dbReference type="Proteomes" id="UP000682733">
    <property type="component" value="Unassembled WGS sequence"/>
</dbReference>
<evidence type="ECO:0000313" key="4">
    <source>
        <dbReference type="EMBL" id="CAF0945873.1"/>
    </source>
</evidence>
<evidence type="ECO:0000256" key="2">
    <source>
        <dbReference type="PROSITE-ProRule" id="PRU00196"/>
    </source>
</evidence>
<protein>
    <recommendedName>
        <fullName evidence="3">SRCR domain-containing protein</fullName>
    </recommendedName>
</protein>
<dbReference type="SUPFAM" id="SSF56487">
    <property type="entry name" value="SRCR-like"/>
    <property type="match status" value="1"/>
</dbReference>
<sequence>MMSYEIHLKNHAKKKEELIDHYAFIHCFGFDTALLQFLSPLRVRVEVEITSPARGTEETFTAEGMVCQNGYTKAVGQAVCRADGGKTYIGAFTGAAWSPRPPSDPNHKEDLCYFYYSGESLLVPCTFILDKLDCADGESNLVNCLKTSPPLFTHSCANDMHVHVVCGTSG</sequence>
<dbReference type="EMBL" id="CAJOBA010004687">
    <property type="protein sequence ID" value="CAF3720536.1"/>
    <property type="molecule type" value="Genomic_DNA"/>
</dbReference>
<evidence type="ECO:0000313" key="6">
    <source>
        <dbReference type="Proteomes" id="UP000682733"/>
    </source>
</evidence>
<evidence type="ECO:0000256" key="1">
    <source>
        <dbReference type="ARBA" id="ARBA00023157"/>
    </source>
</evidence>
<evidence type="ECO:0000259" key="3">
    <source>
        <dbReference type="PROSITE" id="PS50287"/>
    </source>
</evidence>
<dbReference type="Proteomes" id="UP000677228">
    <property type="component" value="Unassembled WGS sequence"/>
</dbReference>
<gene>
    <name evidence="4" type="ORF">OVA965_LOCUS11888</name>
    <name evidence="5" type="ORF">TMI583_LOCUS11892</name>
</gene>
<feature type="domain" description="SRCR" evidence="3">
    <location>
        <begin position="44"/>
        <end position="167"/>
    </location>
</feature>
<dbReference type="AlphaFoldDB" id="A0A8S2I7U8"/>
<organism evidence="5 6">
    <name type="scientific">Didymodactylos carnosus</name>
    <dbReference type="NCBI Taxonomy" id="1234261"/>
    <lineage>
        <taxon>Eukaryota</taxon>
        <taxon>Metazoa</taxon>
        <taxon>Spiralia</taxon>
        <taxon>Gnathifera</taxon>
        <taxon>Rotifera</taxon>
        <taxon>Eurotatoria</taxon>
        <taxon>Bdelloidea</taxon>
        <taxon>Philodinida</taxon>
        <taxon>Philodinidae</taxon>
        <taxon>Didymodactylos</taxon>
    </lineage>
</organism>
<dbReference type="PROSITE" id="PS50287">
    <property type="entry name" value="SRCR_2"/>
    <property type="match status" value="1"/>
</dbReference>
<dbReference type="InterPro" id="IPR036772">
    <property type="entry name" value="SRCR-like_dom_sf"/>
</dbReference>
<feature type="disulfide bond" evidence="2">
    <location>
        <begin position="134"/>
        <end position="144"/>
    </location>
</feature>
<dbReference type="EMBL" id="CAJNOK010004682">
    <property type="protein sequence ID" value="CAF0945873.1"/>
    <property type="molecule type" value="Genomic_DNA"/>
</dbReference>
<proteinExistence type="predicted"/>
<dbReference type="GO" id="GO:0016020">
    <property type="term" value="C:membrane"/>
    <property type="evidence" value="ECO:0007669"/>
    <property type="project" value="InterPro"/>
</dbReference>